<name>A0A4Q2L6I2_9MICO</name>
<protein>
    <submittedName>
        <fullName evidence="4">ABC transporter substrate-binding protein</fullName>
    </submittedName>
</protein>
<dbReference type="Gene3D" id="3.10.105.10">
    <property type="entry name" value="Dipeptide-binding Protein, Domain 3"/>
    <property type="match status" value="1"/>
</dbReference>
<feature type="chain" id="PRO_5020596634" evidence="2">
    <location>
        <begin position="37"/>
        <end position="518"/>
    </location>
</feature>
<comment type="caution">
    <text evidence="4">The sequence shown here is derived from an EMBL/GenBank/DDBJ whole genome shotgun (WGS) entry which is preliminary data.</text>
</comment>
<dbReference type="GO" id="GO:0043190">
    <property type="term" value="C:ATP-binding cassette (ABC) transporter complex"/>
    <property type="evidence" value="ECO:0007669"/>
    <property type="project" value="InterPro"/>
</dbReference>
<evidence type="ECO:0000256" key="1">
    <source>
        <dbReference type="ARBA" id="ARBA00022729"/>
    </source>
</evidence>
<evidence type="ECO:0000313" key="4">
    <source>
        <dbReference type="EMBL" id="RXZ72540.1"/>
    </source>
</evidence>
<dbReference type="InterPro" id="IPR039424">
    <property type="entry name" value="SBP_5"/>
</dbReference>
<evidence type="ECO:0000313" key="5">
    <source>
        <dbReference type="Proteomes" id="UP000293865"/>
    </source>
</evidence>
<proteinExistence type="predicted"/>
<dbReference type="AlphaFoldDB" id="A0A4Q2L6I2"/>
<dbReference type="InterPro" id="IPR000914">
    <property type="entry name" value="SBP_5_dom"/>
</dbReference>
<dbReference type="InterPro" id="IPR030678">
    <property type="entry name" value="Peptide/Ni-bd"/>
</dbReference>
<accession>A0A4Q2L6I2</accession>
<dbReference type="Pfam" id="PF00496">
    <property type="entry name" value="SBP_bac_5"/>
    <property type="match status" value="1"/>
</dbReference>
<dbReference type="PROSITE" id="PS51257">
    <property type="entry name" value="PROKAR_LIPOPROTEIN"/>
    <property type="match status" value="1"/>
</dbReference>
<organism evidence="4 5">
    <name type="scientific">Agromyces albus</name>
    <dbReference type="NCBI Taxonomy" id="205332"/>
    <lineage>
        <taxon>Bacteria</taxon>
        <taxon>Bacillati</taxon>
        <taxon>Actinomycetota</taxon>
        <taxon>Actinomycetes</taxon>
        <taxon>Micrococcales</taxon>
        <taxon>Microbacteriaceae</taxon>
        <taxon>Agromyces</taxon>
    </lineage>
</organism>
<dbReference type="Gene3D" id="3.40.190.10">
    <property type="entry name" value="Periplasmic binding protein-like II"/>
    <property type="match status" value="1"/>
</dbReference>
<dbReference type="Proteomes" id="UP000293865">
    <property type="component" value="Unassembled WGS sequence"/>
</dbReference>
<dbReference type="OrthoDB" id="5240629at2"/>
<dbReference type="SUPFAM" id="SSF53850">
    <property type="entry name" value="Periplasmic binding protein-like II"/>
    <property type="match status" value="1"/>
</dbReference>
<sequence length="518" mass="54925">MLKRSRLKRSRDGRGRAVGALAALALILSTAACSPAAESGGEGEAATLTLAIQAAPPSLDPAQLDEGAGTFVWSSLFDTLLKVDNDGTIQPNAAEAWEYSEDLLTLTLTLRDGLSLSTGDTITAEMAAANLERTRVTPGPQQPKLANVESITAPDDKTVALKLTQPDPSLVNYLAQATGVVADAATFDDPAAALRPVGSGPYTLSDTTADGTSYVLERRDDYWNAEEYPFETVTVKVIQDSTAIFNALQTGEVTAAAVQAPQREQAEGAGLTVTEVKSAGTMLLLLADREGTIVPALADERVRKAINLAFDRELYVSSLLGGVAQPTEQSFNINGAAYDAALEGTYDYDPEAARELLAEAGYADGFTLKMPSTVVSTTFEPAVTQSLADIGITVEWDPVPPQNIASSLTSAEYGAVVWFEGTNLAGREMANYFSPSGFLNPFHWQTPEFDQLLSDIANERDLDAQADLYKKATAYTVENALNAPIASIGALWATADGIELATDINVPKTVRMFAPPSD</sequence>
<dbReference type="RefSeq" id="WP_129519504.1">
    <property type="nucleotide sequence ID" value="NZ_SDPN01000004.1"/>
</dbReference>
<keyword evidence="1 2" id="KW-0732">Signal</keyword>
<dbReference type="PIRSF" id="PIRSF002741">
    <property type="entry name" value="MppA"/>
    <property type="match status" value="1"/>
</dbReference>
<dbReference type="PANTHER" id="PTHR30290">
    <property type="entry name" value="PERIPLASMIC BINDING COMPONENT OF ABC TRANSPORTER"/>
    <property type="match status" value="1"/>
</dbReference>
<evidence type="ECO:0000259" key="3">
    <source>
        <dbReference type="Pfam" id="PF00496"/>
    </source>
</evidence>
<reference evidence="4 5" key="1">
    <citation type="submission" date="2019-01" db="EMBL/GenBank/DDBJ databases">
        <title>Agromyces.</title>
        <authorList>
            <person name="Li J."/>
        </authorList>
    </citation>
    <scope>NUCLEOTIDE SEQUENCE [LARGE SCALE GENOMIC DNA]</scope>
    <source>
        <strain evidence="4 5">DSM 15934</strain>
    </source>
</reference>
<dbReference type="GO" id="GO:0015833">
    <property type="term" value="P:peptide transport"/>
    <property type="evidence" value="ECO:0007669"/>
    <property type="project" value="TreeGrafter"/>
</dbReference>
<feature type="signal peptide" evidence="2">
    <location>
        <begin position="1"/>
        <end position="36"/>
    </location>
</feature>
<dbReference type="GO" id="GO:1904680">
    <property type="term" value="F:peptide transmembrane transporter activity"/>
    <property type="evidence" value="ECO:0007669"/>
    <property type="project" value="TreeGrafter"/>
</dbReference>
<gene>
    <name evidence="4" type="ORF">ESP51_03490</name>
</gene>
<dbReference type="PANTHER" id="PTHR30290:SF38">
    <property type="entry name" value="D,D-DIPEPTIDE-BINDING PERIPLASMIC PROTEIN DDPA-RELATED"/>
    <property type="match status" value="1"/>
</dbReference>
<keyword evidence="5" id="KW-1185">Reference proteome</keyword>
<dbReference type="EMBL" id="SDPN01000004">
    <property type="protein sequence ID" value="RXZ72540.1"/>
    <property type="molecule type" value="Genomic_DNA"/>
</dbReference>
<dbReference type="GO" id="GO:0042597">
    <property type="term" value="C:periplasmic space"/>
    <property type="evidence" value="ECO:0007669"/>
    <property type="project" value="UniProtKB-ARBA"/>
</dbReference>
<feature type="domain" description="Solute-binding protein family 5" evidence="3">
    <location>
        <begin position="88"/>
        <end position="437"/>
    </location>
</feature>
<evidence type="ECO:0000256" key="2">
    <source>
        <dbReference type="SAM" id="SignalP"/>
    </source>
</evidence>